<dbReference type="Proteomes" id="UP000009374">
    <property type="component" value="Unassembled WGS sequence"/>
</dbReference>
<organism evidence="2 3">
    <name type="scientific">Leptospirillum ferrodiazotrophum</name>
    <dbReference type="NCBI Taxonomy" id="412449"/>
    <lineage>
        <taxon>Bacteria</taxon>
        <taxon>Pseudomonadati</taxon>
        <taxon>Nitrospirota</taxon>
        <taxon>Nitrospiria</taxon>
        <taxon>Nitrospirales</taxon>
        <taxon>Nitrospiraceae</taxon>
        <taxon>Leptospirillum</taxon>
    </lineage>
</organism>
<sequence>MKIPSLFRALGAPTVLALSLAACAHTTGSTPGNNIFAHAPAWVRQGGHGVHDAKNGAFFYGVGASQGIENIPLAIEDANLRARAALAAEFQTYVSRLSRDYQRSLGGGPGLRQNDESQGIEVPLEGFTRMEVKGSSIVDHWQDPKTGTIFALAQIDLKQYAKDLQGYHQMGEEQKQSILKDMKNAFDKLHAREAQKN</sequence>
<feature type="signal peptide" evidence="1">
    <location>
        <begin position="1"/>
        <end position="24"/>
    </location>
</feature>
<evidence type="ECO:0000313" key="2">
    <source>
        <dbReference type="EMBL" id="EES51790.1"/>
    </source>
</evidence>
<reference evidence="2 3" key="1">
    <citation type="journal article" date="2009" name="Appl. Environ. Microbiol.">
        <title>Community genomic and proteomic analyses of chemoautotrophic iron-oxidizing "Leptospirillum rubarum" (Group II) and "Leptospirillum ferrodiazotrophum" (Group III) bacteria in acid mine drainage biofilms.</title>
        <authorList>
            <person name="Goltsman D.S."/>
            <person name="Denef V.J."/>
            <person name="Singer S.W."/>
            <person name="VerBerkmoes N.C."/>
            <person name="Lefsrud M."/>
            <person name="Mueller R.S."/>
            <person name="Dick G.J."/>
            <person name="Sun C.L."/>
            <person name="Wheeler K.E."/>
            <person name="Zemla A."/>
            <person name="Baker B.J."/>
            <person name="Hauser L."/>
            <person name="Land M."/>
            <person name="Shah M.B."/>
            <person name="Thelen M.P."/>
            <person name="Hettich R.L."/>
            <person name="Banfield J.F."/>
        </authorList>
    </citation>
    <scope>NUCLEOTIDE SEQUENCE [LARGE SCALE GENOMIC DNA]</scope>
</reference>
<gene>
    <name evidence="2" type="ORF">UBAL3_95450010</name>
</gene>
<proteinExistence type="predicted"/>
<evidence type="ECO:0000256" key="1">
    <source>
        <dbReference type="SAM" id="SignalP"/>
    </source>
</evidence>
<dbReference type="EMBL" id="GG693884">
    <property type="protein sequence ID" value="EES51790.1"/>
    <property type="molecule type" value="Genomic_DNA"/>
</dbReference>
<evidence type="ECO:0008006" key="4">
    <source>
        <dbReference type="Google" id="ProtNLM"/>
    </source>
</evidence>
<name>C6I010_9BACT</name>
<dbReference type="AlphaFoldDB" id="C6I010"/>
<evidence type="ECO:0000313" key="3">
    <source>
        <dbReference type="Proteomes" id="UP000009374"/>
    </source>
</evidence>
<feature type="chain" id="PRO_5002964543" description="Lipoprotein" evidence="1">
    <location>
        <begin position="25"/>
        <end position="197"/>
    </location>
</feature>
<protein>
    <recommendedName>
        <fullName evidence="4">Lipoprotein</fullName>
    </recommendedName>
</protein>
<dbReference type="PROSITE" id="PS51257">
    <property type="entry name" value="PROKAR_LIPOPROTEIN"/>
    <property type="match status" value="1"/>
</dbReference>
<accession>C6I010</accession>
<keyword evidence="3" id="KW-1185">Reference proteome</keyword>
<keyword evidence="1" id="KW-0732">Signal</keyword>